<dbReference type="Proteomes" id="UP000272908">
    <property type="component" value="Unassembled WGS sequence"/>
</dbReference>
<gene>
    <name evidence="2" type="ORF">ROE7235_00537</name>
</gene>
<reference evidence="3" key="1">
    <citation type="submission" date="2018-08" db="EMBL/GenBank/DDBJ databases">
        <authorList>
            <person name="Rodrigo-Torres L."/>
            <person name="Arahal R. D."/>
            <person name="Lucena T."/>
        </authorList>
    </citation>
    <scope>NUCLEOTIDE SEQUENCE [LARGE SCALE GENOMIC DNA]</scope>
    <source>
        <strain evidence="3">CECT 7235</strain>
    </source>
</reference>
<evidence type="ECO:0008006" key="4">
    <source>
        <dbReference type="Google" id="ProtNLM"/>
    </source>
</evidence>
<organism evidence="2 3">
    <name type="scientific">Roseinatronobacter ekhonensis</name>
    <dbReference type="NCBI Taxonomy" id="254356"/>
    <lineage>
        <taxon>Bacteria</taxon>
        <taxon>Pseudomonadati</taxon>
        <taxon>Pseudomonadota</taxon>
        <taxon>Alphaproteobacteria</taxon>
        <taxon>Rhodobacterales</taxon>
        <taxon>Paracoccaceae</taxon>
        <taxon>Roseinatronobacter</taxon>
    </lineage>
</organism>
<dbReference type="Pfam" id="PF06347">
    <property type="entry name" value="SH3_4"/>
    <property type="match status" value="2"/>
</dbReference>
<evidence type="ECO:0000313" key="2">
    <source>
        <dbReference type="EMBL" id="SUZ30810.1"/>
    </source>
</evidence>
<dbReference type="AlphaFoldDB" id="A0A3B0M5U4"/>
<keyword evidence="1" id="KW-0732">Signal</keyword>
<accession>A0A3B0M5U4</accession>
<feature type="chain" id="PRO_5017372397" description="SH3b domain-containing protein" evidence="1">
    <location>
        <begin position="18"/>
        <end position="160"/>
    </location>
</feature>
<protein>
    <recommendedName>
        <fullName evidence="4">SH3b domain-containing protein</fullName>
    </recommendedName>
</protein>
<dbReference type="EMBL" id="UIHC01000003">
    <property type="protein sequence ID" value="SUZ30810.1"/>
    <property type="molecule type" value="Genomic_DNA"/>
</dbReference>
<proteinExistence type="predicted"/>
<dbReference type="InterPro" id="IPR010466">
    <property type="entry name" value="DUF1058"/>
</dbReference>
<keyword evidence="3" id="KW-1185">Reference proteome</keyword>
<evidence type="ECO:0000313" key="3">
    <source>
        <dbReference type="Proteomes" id="UP000272908"/>
    </source>
</evidence>
<feature type="signal peptide" evidence="1">
    <location>
        <begin position="1"/>
        <end position="17"/>
    </location>
</feature>
<sequence>MTAAAVAAILLPVMSLAQQRGPVTNLPLPRFVSLKAGEGNARRGPDLSHRIDWVYKRRDLPLRVTAEFEHWRRVEDMDGQGGWMHYALLSGVRTALINTDMTALRAQPDADARELALLERGVIGSLQSCESGWCQIDIDDLQGWLPRAALWGVESGEVFD</sequence>
<evidence type="ECO:0000256" key="1">
    <source>
        <dbReference type="SAM" id="SignalP"/>
    </source>
</evidence>
<name>A0A3B0M5U4_9RHOB</name>